<dbReference type="FunFam" id="3.40.30.10:FF:000001">
    <property type="entry name" value="Thioredoxin"/>
    <property type="match status" value="1"/>
</dbReference>
<accession>A0AA37VWS8</accession>
<dbReference type="GO" id="GO:0015035">
    <property type="term" value="F:protein-disulfide reductase activity"/>
    <property type="evidence" value="ECO:0007669"/>
    <property type="project" value="UniProtKB-UniRule"/>
</dbReference>
<dbReference type="PROSITE" id="PS00194">
    <property type="entry name" value="THIOREDOXIN_1"/>
    <property type="match status" value="1"/>
</dbReference>
<feature type="domain" description="Thioredoxin" evidence="10">
    <location>
        <begin position="1"/>
        <end position="112"/>
    </location>
</feature>
<dbReference type="PIRSF" id="PIRSF000077">
    <property type="entry name" value="Thioredoxin"/>
    <property type="match status" value="1"/>
</dbReference>
<evidence type="ECO:0000256" key="3">
    <source>
        <dbReference type="ARBA" id="ARBA00022982"/>
    </source>
</evidence>
<proteinExistence type="inferred from homology"/>
<reference evidence="11" key="2">
    <citation type="submission" date="2023-01" db="EMBL/GenBank/DDBJ databases">
        <title>Draft genome sequence of Paraferrimonas sedimenticola strain NBRC 101628.</title>
        <authorList>
            <person name="Sun Q."/>
            <person name="Mori K."/>
        </authorList>
    </citation>
    <scope>NUCLEOTIDE SEQUENCE</scope>
    <source>
        <strain evidence="11">NBRC 101628</strain>
    </source>
</reference>
<reference evidence="11" key="1">
    <citation type="journal article" date="2014" name="Int. J. Syst. Evol. Microbiol.">
        <title>Complete genome sequence of Corynebacterium casei LMG S-19264T (=DSM 44701T), isolated from a smear-ripened cheese.</title>
        <authorList>
            <consortium name="US DOE Joint Genome Institute (JGI-PGF)"/>
            <person name="Walter F."/>
            <person name="Albersmeier A."/>
            <person name="Kalinowski J."/>
            <person name="Ruckert C."/>
        </authorList>
    </citation>
    <scope>NUCLEOTIDE SEQUENCE</scope>
    <source>
        <strain evidence="11">NBRC 101628</strain>
    </source>
</reference>
<keyword evidence="2" id="KW-0813">Transport</keyword>
<dbReference type="CDD" id="cd02947">
    <property type="entry name" value="TRX_family"/>
    <property type="match status" value="1"/>
</dbReference>
<dbReference type="InterPro" id="IPR017937">
    <property type="entry name" value="Thioredoxin_CS"/>
</dbReference>
<dbReference type="GO" id="GO:0005829">
    <property type="term" value="C:cytosol"/>
    <property type="evidence" value="ECO:0007669"/>
    <property type="project" value="TreeGrafter"/>
</dbReference>
<keyword evidence="5 9" id="KW-0676">Redox-active center</keyword>
<feature type="active site" description="Nucleophile" evidence="8">
    <location>
        <position position="39"/>
    </location>
</feature>
<dbReference type="InterPro" id="IPR036249">
    <property type="entry name" value="Thioredoxin-like_sf"/>
</dbReference>
<protein>
    <recommendedName>
        <fullName evidence="6 7">Thioredoxin</fullName>
    </recommendedName>
</protein>
<evidence type="ECO:0000256" key="2">
    <source>
        <dbReference type="ARBA" id="ARBA00022448"/>
    </source>
</evidence>
<dbReference type="PANTHER" id="PTHR45663">
    <property type="entry name" value="GEO12009P1"/>
    <property type="match status" value="1"/>
</dbReference>
<evidence type="ECO:0000256" key="6">
    <source>
        <dbReference type="NCBIfam" id="TIGR01068"/>
    </source>
</evidence>
<evidence type="ECO:0000256" key="1">
    <source>
        <dbReference type="ARBA" id="ARBA00008987"/>
    </source>
</evidence>
<evidence type="ECO:0000256" key="8">
    <source>
        <dbReference type="PIRSR" id="PIRSR000077-1"/>
    </source>
</evidence>
<evidence type="ECO:0000256" key="7">
    <source>
        <dbReference type="PIRNR" id="PIRNR000077"/>
    </source>
</evidence>
<keyword evidence="4 9" id="KW-1015">Disulfide bond</keyword>
<feature type="site" description="Deprotonates C-terminal active site Cys" evidence="8">
    <location>
        <position position="30"/>
    </location>
</feature>
<dbReference type="PROSITE" id="PS51352">
    <property type="entry name" value="THIOREDOXIN_2"/>
    <property type="match status" value="1"/>
</dbReference>
<evidence type="ECO:0000313" key="12">
    <source>
        <dbReference type="Proteomes" id="UP001161422"/>
    </source>
</evidence>
<feature type="site" description="Contributes to redox potential value" evidence="8">
    <location>
        <position position="37"/>
    </location>
</feature>
<gene>
    <name evidence="11" type="ORF">GCM10007895_16900</name>
</gene>
<feature type="site" description="Contributes to redox potential value" evidence="8">
    <location>
        <position position="38"/>
    </location>
</feature>
<dbReference type="InterPro" id="IPR005746">
    <property type="entry name" value="Thioredoxin"/>
</dbReference>
<evidence type="ECO:0000313" key="11">
    <source>
        <dbReference type="EMBL" id="GLP96384.1"/>
    </source>
</evidence>
<evidence type="ECO:0000256" key="5">
    <source>
        <dbReference type="ARBA" id="ARBA00023284"/>
    </source>
</evidence>
<dbReference type="Proteomes" id="UP001161422">
    <property type="component" value="Unassembled WGS sequence"/>
</dbReference>
<dbReference type="GO" id="GO:0045454">
    <property type="term" value="P:cell redox homeostasis"/>
    <property type="evidence" value="ECO:0007669"/>
    <property type="project" value="TreeGrafter"/>
</dbReference>
<dbReference type="SUPFAM" id="SSF52833">
    <property type="entry name" value="Thioredoxin-like"/>
    <property type="match status" value="1"/>
</dbReference>
<evidence type="ECO:0000256" key="9">
    <source>
        <dbReference type="PIRSR" id="PIRSR000077-4"/>
    </source>
</evidence>
<dbReference type="EMBL" id="BSNC01000004">
    <property type="protein sequence ID" value="GLP96384.1"/>
    <property type="molecule type" value="Genomic_DNA"/>
</dbReference>
<evidence type="ECO:0000259" key="10">
    <source>
        <dbReference type="PROSITE" id="PS51352"/>
    </source>
</evidence>
<organism evidence="11 12">
    <name type="scientific">Paraferrimonas sedimenticola</name>
    <dbReference type="NCBI Taxonomy" id="375674"/>
    <lineage>
        <taxon>Bacteria</taxon>
        <taxon>Pseudomonadati</taxon>
        <taxon>Pseudomonadota</taxon>
        <taxon>Gammaproteobacteria</taxon>
        <taxon>Alteromonadales</taxon>
        <taxon>Ferrimonadaceae</taxon>
        <taxon>Paraferrimonas</taxon>
    </lineage>
</organism>
<feature type="disulfide bond" description="Redox-active" evidence="9">
    <location>
        <begin position="36"/>
        <end position="39"/>
    </location>
</feature>
<dbReference type="NCBIfam" id="TIGR01068">
    <property type="entry name" value="thioredoxin"/>
    <property type="match status" value="1"/>
</dbReference>
<name>A0AA37VWS8_9GAMM</name>
<sequence>MEIGVQQAVLNLSDTTFADEIKQGGVVLVDFWAEWCGPCKALTPIIEELAQEFAGRAKVAKVNVADGPEVAQQYGIRSIPYVLVFKDGEKVDELNLTLSKENLTNLIEHHLK</sequence>
<dbReference type="PANTHER" id="PTHR45663:SF11">
    <property type="entry name" value="GEO12009P1"/>
    <property type="match status" value="1"/>
</dbReference>
<keyword evidence="12" id="KW-1185">Reference proteome</keyword>
<comment type="similarity">
    <text evidence="1 7">Belongs to the thioredoxin family.</text>
</comment>
<keyword evidence="3" id="KW-0249">Electron transport</keyword>
<evidence type="ECO:0000256" key="4">
    <source>
        <dbReference type="ARBA" id="ARBA00023157"/>
    </source>
</evidence>
<dbReference type="PRINTS" id="PR00421">
    <property type="entry name" value="THIOREDOXIN"/>
</dbReference>
<comment type="caution">
    <text evidence="11">The sequence shown here is derived from an EMBL/GenBank/DDBJ whole genome shotgun (WGS) entry which is preliminary data.</text>
</comment>
<dbReference type="Gene3D" id="3.40.30.10">
    <property type="entry name" value="Glutaredoxin"/>
    <property type="match status" value="1"/>
</dbReference>
<feature type="active site" description="Nucleophile" evidence="8">
    <location>
        <position position="36"/>
    </location>
</feature>
<dbReference type="AlphaFoldDB" id="A0AA37VWS8"/>
<dbReference type="Pfam" id="PF00085">
    <property type="entry name" value="Thioredoxin"/>
    <property type="match status" value="1"/>
</dbReference>
<dbReference type="InterPro" id="IPR013766">
    <property type="entry name" value="Thioredoxin_domain"/>
</dbReference>